<feature type="compositionally biased region" description="Basic residues" evidence="2">
    <location>
        <begin position="37"/>
        <end position="46"/>
    </location>
</feature>
<evidence type="ECO:0000259" key="3">
    <source>
        <dbReference type="Pfam" id="PF04676"/>
    </source>
</evidence>
<dbReference type="EMBL" id="CAJPDR010000135">
    <property type="protein sequence ID" value="CAF9920311.1"/>
    <property type="molecule type" value="Genomic_DNA"/>
</dbReference>
<dbReference type="GO" id="GO:0071014">
    <property type="term" value="C:post-mRNA release spliceosomal complex"/>
    <property type="evidence" value="ECO:0007669"/>
    <property type="project" value="TreeGrafter"/>
</dbReference>
<feature type="compositionally biased region" description="Basic and acidic residues" evidence="2">
    <location>
        <begin position="281"/>
        <end position="297"/>
    </location>
</feature>
<dbReference type="InterPro" id="IPR006767">
    <property type="entry name" value="Cwf19-like_C_dom-2"/>
</dbReference>
<comment type="caution">
    <text evidence="5">The sequence shown here is derived from an EMBL/GenBank/DDBJ whole genome shotgun (WGS) entry which is preliminary data.</text>
</comment>
<gene>
    <name evidence="5" type="ORF">ALECFALPRED_001483</name>
</gene>
<dbReference type="Proteomes" id="UP000664203">
    <property type="component" value="Unassembled WGS sequence"/>
</dbReference>
<sequence>MNIDRSIMALEDFEKSLADGKNEEEKAKSSHKYEQSRKHHRHHRQHHNDGEDHRHKRRRSTSEYDNDREHASRKKPPRNRRELTDRMVSQGEGETEDPATWSLTKNNGHPPTLDQIGETKRDSWMEQPSGLDIEYTQKGVKKPSEPIRSRRLKADFELKIHENELNKHHLKNLADGKEIPGDVIEEHVIHKVDYVFGDPGAQWRMSKLNRVYRQAEETGRSVDEMAEKQFGSLRAFDDAREEQIELERRDTYGEGYVGKEKPTGELFDERKLDVGLQNEDSGSRHDGPDVQDLPREVDSEEPATTAVPMNQTALNRLKAQMLKAKVRGLSIAAVLEAEYNNAMATFANSKQPDVVVLGAIDNRMLAGSREGEVKRINNKRGRERGLLEDDEDMSIEDMARQERRSRNQAGGDGQRFAERIAKDAKFDNGLDYMDENADKLAKRVHKSEINLKNMAISDFQKMNRILDSCPLCHHEDTNTPPVAPIVSLATRVYLTLPTEPEISEGGACIIPVQHRVNLLECDDDEWEEIRNFMKSLTRMYHDQGRDVLFYENAAVPQRKKHAGMEVVPLPYRLGETAPAFFKEAILTSDEEWTQHKKIIDTLSKAKQSLGRTAFRRMLAKEMPYFHVWFEIDGGIGHIVEDANRWPKGDLFAREIIGGMLDVAPDVVKRQGRWNRGGDRRVDGFRKRWRKFDWTRVLTDS</sequence>
<dbReference type="OrthoDB" id="2113965at2759"/>
<dbReference type="InterPro" id="IPR040194">
    <property type="entry name" value="Cwf19-like"/>
</dbReference>
<accession>A0A8H3F8X3</accession>
<comment type="similarity">
    <text evidence="1">Belongs to the CWF19 family.</text>
</comment>
<dbReference type="Pfam" id="PF04677">
    <property type="entry name" value="CwfJ_C_1"/>
    <property type="match status" value="1"/>
</dbReference>
<evidence type="ECO:0000259" key="4">
    <source>
        <dbReference type="Pfam" id="PF04677"/>
    </source>
</evidence>
<dbReference type="GO" id="GO:0000398">
    <property type="term" value="P:mRNA splicing, via spliceosome"/>
    <property type="evidence" value="ECO:0007669"/>
    <property type="project" value="TreeGrafter"/>
</dbReference>
<feature type="compositionally biased region" description="Basic and acidic residues" evidence="2">
    <location>
        <begin position="60"/>
        <end position="70"/>
    </location>
</feature>
<feature type="region of interest" description="Disordered" evidence="2">
    <location>
        <begin position="18"/>
        <end position="116"/>
    </location>
</feature>
<dbReference type="AlphaFoldDB" id="A0A8H3F8X3"/>
<dbReference type="Gene3D" id="3.30.428.10">
    <property type="entry name" value="HIT-like"/>
    <property type="match status" value="1"/>
</dbReference>
<feature type="region of interest" description="Disordered" evidence="2">
    <location>
        <begin position="276"/>
        <end position="304"/>
    </location>
</feature>
<evidence type="ECO:0000256" key="1">
    <source>
        <dbReference type="ARBA" id="ARBA00006795"/>
    </source>
</evidence>
<evidence type="ECO:0000313" key="5">
    <source>
        <dbReference type="EMBL" id="CAF9920311.1"/>
    </source>
</evidence>
<feature type="compositionally biased region" description="Basic and acidic residues" evidence="2">
    <location>
        <begin position="18"/>
        <end position="36"/>
    </location>
</feature>
<evidence type="ECO:0000256" key="2">
    <source>
        <dbReference type="SAM" id="MobiDB-lite"/>
    </source>
</evidence>
<dbReference type="PANTHER" id="PTHR12072:SF5">
    <property type="entry name" value="CWF19-LIKE PROTEIN 2"/>
    <property type="match status" value="1"/>
</dbReference>
<dbReference type="Pfam" id="PF04676">
    <property type="entry name" value="CwfJ_C_2"/>
    <property type="match status" value="1"/>
</dbReference>
<reference evidence="5" key="1">
    <citation type="submission" date="2021-03" db="EMBL/GenBank/DDBJ databases">
        <authorList>
            <person name="Tagirdzhanova G."/>
        </authorList>
    </citation>
    <scope>NUCLEOTIDE SEQUENCE</scope>
</reference>
<protein>
    <recommendedName>
        <fullName evidence="7">Cell cycle control protein</fullName>
    </recommendedName>
</protein>
<feature type="domain" description="Cwf19-like C-terminal" evidence="4">
    <location>
        <begin position="459"/>
        <end position="582"/>
    </location>
</feature>
<evidence type="ECO:0008006" key="7">
    <source>
        <dbReference type="Google" id="ProtNLM"/>
    </source>
</evidence>
<organism evidence="5 6">
    <name type="scientific">Alectoria fallacina</name>
    <dbReference type="NCBI Taxonomy" id="1903189"/>
    <lineage>
        <taxon>Eukaryota</taxon>
        <taxon>Fungi</taxon>
        <taxon>Dikarya</taxon>
        <taxon>Ascomycota</taxon>
        <taxon>Pezizomycotina</taxon>
        <taxon>Lecanoromycetes</taxon>
        <taxon>OSLEUM clade</taxon>
        <taxon>Lecanoromycetidae</taxon>
        <taxon>Lecanorales</taxon>
        <taxon>Lecanorineae</taxon>
        <taxon>Parmeliaceae</taxon>
        <taxon>Alectoria</taxon>
    </lineage>
</organism>
<dbReference type="InterPro" id="IPR006768">
    <property type="entry name" value="Cwf19-like_C_dom-1"/>
</dbReference>
<proteinExistence type="inferred from homology"/>
<dbReference type="SUPFAM" id="SSF54197">
    <property type="entry name" value="HIT-like"/>
    <property type="match status" value="1"/>
</dbReference>
<evidence type="ECO:0000313" key="6">
    <source>
        <dbReference type="Proteomes" id="UP000664203"/>
    </source>
</evidence>
<dbReference type="InterPro" id="IPR036265">
    <property type="entry name" value="HIT-like_sf"/>
</dbReference>
<feature type="domain" description="Cwf19-like protein C-terminal" evidence="3">
    <location>
        <begin position="591"/>
        <end position="694"/>
    </location>
</feature>
<keyword evidence="6" id="KW-1185">Reference proteome</keyword>
<name>A0A8H3F8X3_9LECA</name>
<dbReference type="PANTHER" id="PTHR12072">
    <property type="entry name" value="CWF19, CELL CYCLE CONTROL PROTEIN"/>
    <property type="match status" value="1"/>
</dbReference>